<dbReference type="AlphaFoldDB" id="A0AAJ7SHX1"/>
<gene>
    <name evidence="6" type="primary">LOC114828600</name>
</gene>
<dbReference type="KEGG" id="goe:114828600"/>
<dbReference type="InterPro" id="IPR036397">
    <property type="entry name" value="RNaseH_sf"/>
</dbReference>
<keyword evidence="5" id="KW-1185">Reference proteome</keyword>
<evidence type="ECO:0000256" key="1">
    <source>
        <dbReference type="ARBA" id="ARBA00022722"/>
    </source>
</evidence>
<dbReference type="PANTHER" id="PTHR13620:SF104">
    <property type="entry name" value="EXONUCLEASE 3'-5' DOMAIN-CONTAINING PROTEIN 2"/>
    <property type="match status" value="1"/>
</dbReference>
<dbReference type="GO" id="GO:0003676">
    <property type="term" value="F:nucleic acid binding"/>
    <property type="evidence" value="ECO:0007669"/>
    <property type="project" value="InterPro"/>
</dbReference>
<reference evidence="6" key="1">
    <citation type="submission" date="2025-08" db="UniProtKB">
        <authorList>
            <consortium name="RefSeq"/>
        </authorList>
    </citation>
    <scope>IDENTIFICATION</scope>
</reference>
<dbReference type="PANTHER" id="PTHR13620">
    <property type="entry name" value="3-5 EXONUCLEASE"/>
    <property type="match status" value="1"/>
</dbReference>
<evidence type="ECO:0000259" key="4">
    <source>
        <dbReference type="Pfam" id="PF01612"/>
    </source>
</evidence>
<protein>
    <submittedName>
        <fullName evidence="6">Exonuclease 3'-5' domain-containing protein 2-like</fullName>
    </submittedName>
</protein>
<proteinExistence type="predicted"/>
<sequence length="605" mass="70417">MDVYRPQIILGVGLSSAYTIWYAYRTWSHHRSRCGFCQPETHTAHGFIVASQEKWYACSAEVLDRIESSKLIAVDCFWVGSVLTRRKIALLAFCTSAERITFVRLSELGEFPEELAAVFRDPTIIKVGIDILAHAAKLYEDYGIETYGCVDLRYMAMATPAAKRKLLRADSDLSLISMMNVLLDANLSRDYRMLYSRWEARHLSRDQIYYVTGQVIGAFGLAVKIAQSNDWVANAIGYLLKPYLWLDHFIKIHYASYIDLKFSRDRICRHAVPSKPPKPDEKTLRSYNTLKTPLYDNCVLLCPDMEHLCTCDRRKAQWYLDTDLAEKVKDDPLTVRLRFEPAQRAILDAQYYCLVKHNICVVCGSPENLVRKYVVPREYRKHFPKIMKHHNAHDVVLTCLACHAQYCWYEDLFKEQFAKHCNAPLSEASRKFIDNKALREIQRAANALLKVKDNLPEERRQALEDLLKEHFEVNELTDELVDYAAGIDFREANVDFVSHGKKVVDHFAEESGLLVLETMWREYFITKMNPSYLPDMWSPDHHHDILAVKLSFIEREDPREAESLRRKLGITPEQLHDIVERLKHEDNVNFNRINFQRGRLLERQS</sequence>
<evidence type="ECO:0000256" key="2">
    <source>
        <dbReference type="ARBA" id="ARBA00022801"/>
    </source>
</evidence>
<keyword evidence="2" id="KW-0378">Hydrolase</keyword>
<dbReference type="GO" id="GO:0005737">
    <property type="term" value="C:cytoplasm"/>
    <property type="evidence" value="ECO:0007669"/>
    <property type="project" value="TreeGrafter"/>
</dbReference>
<dbReference type="Proteomes" id="UP000694867">
    <property type="component" value="Unplaced"/>
</dbReference>
<dbReference type="GO" id="GO:0006139">
    <property type="term" value="P:nucleobase-containing compound metabolic process"/>
    <property type="evidence" value="ECO:0007669"/>
    <property type="project" value="InterPro"/>
</dbReference>
<evidence type="ECO:0000313" key="5">
    <source>
        <dbReference type="Proteomes" id="UP000694867"/>
    </source>
</evidence>
<dbReference type="Pfam" id="PF01612">
    <property type="entry name" value="DNA_pol_A_exo1"/>
    <property type="match status" value="1"/>
</dbReference>
<organism evidence="5 6">
    <name type="scientific">Galendromus occidentalis</name>
    <name type="common">western predatory mite</name>
    <dbReference type="NCBI Taxonomy" id="34638"/>
    <lineage>
        <taxon>Eukaryota</taxon>
        <taxon>Metazoa</taxon>
        <taxon>Ecdysozoa</taxon>
        <taxon>Arthropoda</taxon>
        <taxon>Chelicerata</taxon>
        <taxon>Arachnida</taxon>
        <taxon>Acari</taxon>
        <taxon>Parasitiformes</taxon>
        <taxon>Mesostigmata</taxon>
        <taxon>Gamasina</taxon>
        <taxon>Phytoseioidea</taxon>
        <taxon>Phytoseiidae</taxon>
        <taxon>Typhlodrominae</taxon>
        <taxon>Galendromus</taxon>
    </lineage>
</organism>
<dbReference type="GO" id="GO:0005634">
    <property type="term" value="C:nucleus"/>
    <property type="evidence" value="ECO:0007669"/>
    <property type="project" value="TreeGrafter"/>
</dbReference>
<keyword evidence="3" id="KW-0269">Exonuclease</keyword>
<dbReference type="InterPro" id="IPR002562">
    <property type="entry name" value="3'-5'_exonuclease_dom"/>
</dbReference>
<keyword evidence="1" id="KW-0540">Nuclease</keyword>
<dbReference type="InterPro" id="IPR051132">
    <property type="entry name" value="3-5_Exonuclease_domain"/>
</dbReference>
<accession>A0AAJ7SHX1</accession>
<evidence type="ECO:0000313" key="6">
    <source>
        <dbReference type="RefSeq" id="XP_028969092.1"/>
    </source>
</evidence>
<dbReference type="Gene3D" id="3.30.420.10">
    <property type="entry name" value="Ribonuclease H-like superfamily/Ribonuclease H"/>
    <property type="match status" value="1"/>
</dbReference>
<dbReference type="GO" id="GO:0008408">
    <property type="term" value="F:3'-5' exonuclease activity"/>
    <property type="evidence" value="ECO:0007669"/>
    <property type="project" value="InterPro"/>
</dbReference>
<dbReference type="SUPFAM" id="SSF53098">
    <property type="entry name" value="Ribonuclease H-like"/>
    <property type="match status" value="1"/>
</dbReference>
<feature type="domain" description="3'-5' exonuclease" evidence="4">
    <location>
        <begin position="60"/>
        <end position="210"/>
    </location>
</feature>
<dbReference type="GeneID" id="114828600"/>
<dbReference type="InterPro" id="IPR012337">
    <property type="entry name" value="RNaseH-like_sf"/>
</dbReference>
<evidence type="ECO:0000256" key="3">
    <source>
        <dbReference type="ARBA" id="ARBA00022839"/>
    </source>
</evidence>
<dbReference type="RefSeq" id="XP_028969092.1">
    <property type="nucleotide sequence ID" value="XM_029113259.1"/>
</dbReference>
<name>A0AAJ7SHX1_9ACAR</name>